<dbReference type="Proteomes" id="UP001611263">
    <property type="component" value="Unassembled WGS sequence"/>
</dbReference>
<dbReference type="RefSeq" id="WP_033246645.1">
    <property type="nucleotide sequence ID" value="NZ_JBIRUQ010000006.1"/>
</dbReference>
<organism evidence="1 2">
    <name type="scientific">Nocardia carnea</name>
    <dbReference type="NCBI Taxonomy" id="37328"/>
    <lineage>
        <taxon>Bacteria</taxon>
        <taxon>Bacillati</taxon>
        <taxon>Actinomycetota</taxon>
        <taxon>Actinomycetes</taxon>
        <taxon>Mycobacteriales</taxon>
        <taxon>Nocardiaceae</taxon>
        <taxon>Nocardia</taxon>
    </lineage>
</organism>
<dbReference type="GeneID" id="93507466"/>
<comment type="caution">
    <text evidence="1">The sequence shown here is derived from an EMBL/GenBank/DDBJ whole genome shotgun (WGS) entry which is preliminary data.</text>
</comment>
<proteinExistence type="predicted"/>
<evidence type="ECO:0000313" key="2">
    <source>
        <dbReference type="Proteomes" id="UP001611263"/>
    </source>
</evidence>
<reference evidence="1 2" key="1">
    <citation type="submission" date="2024-10" db="EMBL/GenBank/DDBJ databases">
        <title>The Natural Products Discovery Center: Release of the First 8490 Sequenced Strains for Exploring Actinobacteria Biosynthetic Diversity.</title>
        <authorList>
            <person name="Kalkreuter E."/>
            <person name="Kautsar S.A."/>
            <person name="Yang D."/>
            <person name="Bader C.D."/>
            <person name="Teijaro C.N."/>
            <person name="Fluegel L."/>
            <person name="Davis C.M."/>
            <person name="Simpson J.R."/>
            <person name="Lauterbach L."/>
            <person name="Steele A.D."/>
            <person name="Gui C."/>
            <person name="Meng S."/>
            <person name="Li G."/>
            <person name="Viehrig K."/>
            <person name="Ye F."/>
            <person name="Su P."/>
            <person name="Kiefer A.F."/>
            <person name="Nichols A."/>
            <person name="Cepeda A.J."/>
            <person name="Yan W."/>
            <person name="Fan B."/>
            <person name="Jiang Y."/>
            <person name="Adhikari A."/>
            <person name="Zheng C.-J."/>
            <person name="Schuster L."/>
            <person name="Cowan T.M."/>
            <person name="Smanski M.J."/>
            <person name="Chevrette M.G."/>
            <person name="De Carvalho L.P.S."/>
            <person name="Shen B."/>
        </authorList>
    </citation>
    <scope>NUCLEOTIDE SEQUENCE [LARGE SCALE GENOMIC DNA]</scope>
    <source>
        <strain evidence="1 2">NPDC020568</strain>
    </source>
</reference>
<keyword evidence="2" id="KW-1185">Reference proteome</keyword>
<name>A0ABW7TV10_9NOCA</name>
<dbReference type="EMBL" id="JBIRUQ010000006">
    <property type="protein sequence ID" value="MFI1463599.1"/>
    <property type="molecule type" value="Genomic_DNA"/>
</dbReference>
<accession>A0ABW7TV10</accession>
<gene>
    <name evidence="1" type="ORF">ACH4WX_23015</name>
</gene>
<evidence type="ECO:0000313" key="1">
    <source>
        <dbReference type="EMBL" id="MFI1463599.1"/>
    </source>
</evidence>
<evidence type="ECO:0008006" key="3">
    <source>
        <dbReference type="Google" id="ProtNLM"/>
    </source>
</evidence>
<sequence>MTDKLGRGDEVRRPTGWVVRVVDRQAAIGWAALRSQVPGNLDRAWLALTADPRCRDEPARQHPLKYDLARVKIDAIELEQWQYEVTGGGRVWYAIDDESRTVWITQAGAGHPKQTDRRRR</sequence>
<protein>
    <recommendedName>
        <fullName evidence="3">Type II toxin-antitoxin system RelE/ParE family toxin</fullName>
    </recommendedName>
</protein>